<evidence type="ECO:0000256" key="5">
    <source>
        <dbReference type="ARBA" id="ARBA00034478"/>
    </source>
</evidence>
<accession>A0A6A5FTD8</accession>
<dbReference type="AlphaFoldDB" id="A0A6A5FTD8"/>
<comment type="pathway">
    <text evidence="5">Amino-acid biosynthesis; L-methionine biosynthesis via de novo pathway.</text>
</comment>
<dbReference type="Pfam" id="PF02574">
    <property type="entry name" value="S-methyl_trans"/>
    <property type="match status" value="1"/>
</dbReference>
<dbReference type="GeneID" id="9809869"/>
<dbReference type="InterPro" id="IPR051486">
    <property type="entry name" value="Hcy_S-methyltransferase"/>
</dbReference>
<organism evidence="8 9">
    <name type="scientific">Caenorhabditis remanei</name>
    <name type="common">Caenorhabditis vulgaris</name>
    <dbReference type="NCBI Taxonomy" id="31234"/>
    <lineage>
        <taxon>Eukaryota</taxon>
        <taxon>Metazoa</taxon>
        <taxon>Ecdysozoa</taxon>
        <taxon>Nematoda</taxon>
        <taxon>Chromadorea</taxon>
        <taxon>Rhabditida</taxon>
        <taxon>Rhabditina</taxon>
        <taxon>Rhabditomorpha</taxon>
        <taxon>Rhabditoidea</taxon>
        <taxon>Rhabditidae</taxon>
        <taxon>Peloderinae</taxon>
        <taxon>Caenorhabditis</taxon>
    </lineage>
</organism>
<keyword evidence="3 6" id="KW-0479">Metal-binding</keyword>
<dbReference type="GO" id="GO:0046872">
    <property type="term" value="F:metal ion binding"/>
    <property type="evidence" value="ECO:0007669"/>
    <property type="project" value="UniProtKB-KW"/>
</dbReference>
<dbReference type="PANTHER" id="PTHR46015">
    <property type="entry name" value="ZGC:172121"/>
    <property type="match status" value="1"/>
</dbReference>
<dbReference type="Proteomes" id="UP000483820">
    <property type="component" value="Chromosome X"/>
</dbReference>
<evidence type="ECO:0000313" key="9">
    <source>
        <dbReference type="Proteomes" id="UP000483820"/>
    </source>
</evidence>
<dbReference type="CTD" id="9809869"/>
<keyword evidence="4 6" id="KW-0862">Zinc</keyword>
<comment type="cofactor">
    <cofactor evidence="6">
        <name>Zn(2+)</name>
        <dbReference type="ChEBI" id="CHEBI:29105"/>
    </cofactor>
</comment>
<dbReference type="GO" id="GO:0009086">
    <property type="term" value="P:methionine biosynthetic process"/>
    <property type="evidence" value="ECO:0007669"/>
    <property type="project" value="TreeGrafter"/>
</dbReference>
<dbReference type="PANTHER" id="PTHR46015:SF1">
    <property type="entry name" value="HOMOCYSTEINE S-METHYLTRANSFERASE-LIKE ISOFORM 1"/>
    <property type="match status" value="1"/>
</dbReference>
<feature type="binding site" evidence="6">
    <location>
        <position position="218"/>
    </location>
    <ligand>
        <name>Zn(2+)</name>
        <dbReference type="ChEBI" id="CHEBI:29105"/>
    </ligand>
</feature>
<dbReference type="GO" id="GO:0032259">
    <property type="term" value="P:methylation"/>
    <property type="evidence" value="ECO:0007669"/>
    <property type="project" value="UniProtKB-KW"/>
</dbReference>
<evidence type="ECO:0000256" key="3">
    <source>
        <dbReference type="ARBA" id="ARBA00022723"/>
    </source>
</evidence>
<dbReference type="RefSeq" id="XP_003107073.2">
    <property type="nucleotide sequence ID" value="XM_003107025.2"/>
</dbReference>
<evidence type="ECO:0000256" key="1">
    <source>
        <dbReference type="ARBA" id="ARBA00022603"/>
    </source>
</evidence>
<comment type="caution">
    <text evidence="8">The sequence shown here is derived from an EMBL/GenBank/DDBJ whole genome shotgun (WGS) entry which is preliminary data.</text>
</comment>
<proteinExistence type="predicted"/>
<evidence type="ECO:0000259" key="7">
    <source>
        <dbReference type="PROSITE" id="PS50970"/>
    </source>
</evidence>
<keyword evidence="2 6" id="KW-0808">Transferase</keyword>
<dbReference type="Gene3D" id="3.20.20.330">
    <property type="entry name" value="Homocysteine-binding-like domain"/>
    <property type="match status" value="1"/>
</dbReference>
<evidence type="ECO:0000313" key="8">
    <source>
        <dbReference type="EMBL" id="KAF1745824.1"/>
    </source>
</evidence>
<dbReference type="InterPro" id="IPR036589">
    <property type="entry name" value="HCY_dom_sf"/>
</dbReference>
<evidence type="ECO:0000256" key="6">
    <source>
        <dbReference type="PROSITE-ProRule" id="PRU00333"/>
    </source>
</evidence>
<evidence type="ECO:0000256" key="4">
    <source>
        <dbReference type="ARBA" id="ARBA00022833"/>
    </source>
</evidence>
<dbReference type="KEGG" id="crq:GCK72_022271"/>
<keyword evidence="1 6" id="KW-0489">Methyltransferase</keyword>
<dbReference type="EMBL" id="WUAV01000006">
    <property type="protein sequence ID" value="KAF1745824.1"/>
    <property type="molecule type" value="Genomic_DNA"/>
</dbReference>
<reference evidence="8 9" key="1">
    <citation type="submission" date="2019-12" db="EMBL/GenBank/DDBJ databases">
        <title>Chromosome-level assembly of the Caenorhabditis remanei genome.</title>
        <authorList>
            <person name="Teterina A.A."/>
            <person name="Willis J.H."/>
            <person name="Phillips P.C."/>
        </authorList>
    </citation>
    <scope>NUCLEOTIDE SEQUENCE [LARGE SCALE GENOMIC DNA]</scope>
    <source>
        <strain evidence="8 9">PX506</strain>
        <tissue evidence="8">Whole organism</tissue>
    </source>
</reference>
<sequence>MVRLLDGSMSAQLKHFGYDCNSAENIPHWTFPANSDECLVANAYKSFLDLGVTDITTNTYHFGSTLDKRIPENDSKKEIYENYFQIACSSLVKLTEMKDGVRVWGSVGTLATLYHDMSEYNGKYMDNEDAENTARNYYQTILTLFQTKTKVRNLVFETIPSAVEGLMALEALKRFPEMRAVMSFTFKENACLRHGEEIDTLAGELRKCSQIVGMGINCTDPENVLPALKVIKKHNFPEVFVYPNMGDSKFLNEGSDESDVFNLDMVTGWVENGATTIGGCCGVTETQMKILKKIVDNLNNSK</sequence>
<feature type="binding site" evidence="6">
    <location>
        <position position="281"/>
    </location>
    <ligand>
        <name>Zn(2+)</name>
        <dbReference type="ChEBI" id="CHEBI:29105"/>
    </ligand>
</feature>
<feature type="binding site" evidence="6">
    <location>
        <position position="280"/>
    </location>
    <ligand>
        <name>Zn(2+)</name>
        <dbReference type="ChEBI" id="CHEBI:29105"/>
    </ligand>
</feature>
<dbReference type="GO" id="GO:0033528">
    <property type="term" value="P:S-methylmethionine cycle"/>
    <property type="evidence" value="ECO:0007669"/>
    <property type="project" value="TreeGrafter"/>
</dbReference>
<dbReference type="SUPFAM" id="SSF82282">
    <property type="entry name" value="Homocysteine S-methyltransferase"/>
    <property type="match status" value="1"/>
</dbReference>
<protein>
    <recommendedName>
        <fullName evidence="7">Hcy-binding domain-containing protein</fullName>
    </recommendedName>
</protein>
<dbReference type="InterPro" id="IPR003726">
    <property type="entry name" value="HCY_dom"/>
</dbReference>
<dbReference type="GO" id="GO:0008898">
    <property type="term" value="F:S-adenosylmethionine-homocysteine S-methyltransferase activity"/>
    <property type="evidence" value="ECO:0007669"/>
    <property type="project" value="TreeGrafter"/>
</dbReference>
<evidence type="ECO:0000256" key="2">
    <source>
        <dbReference type="ARBA" id="ARBA00022679"/>
    </source>
</evidence>
<name>A0A6A5FTD8_CAERE</name>
<dbReference type="PROSITE" id="PS50970">
    <property type="entry name" value="HCY"/>
    <property type="match status" value="1"/>
</dbReference>
<gene>
    <name evidence="8" type="ORF">GCK72_022271</name>
</gene>
<feature type="domain" description="Hcy-binding" evidence="7">
    <location>
        <begin position="1"/>
        <end position="295"/>
    </location>
</feature>